<dbReference type="Proteomes" id="UP001595912">
    <property type="component" value="Unassembled WGS sequence"/>
</dbReference>
<reference evidence="3" key="1">
    <citation type="journal article" date="2019" name="Int. J. Syst. Evol. Microbiol.">
        <title>The Global Catalogue of Microorganisms (GCM) 10K type strain sequencing project: providing services to taxonomists for standard genome sequencing and annotation.</title>
        <authorList>
            <consortium name="The Broad Institute Genomics Platform"/>
            <consortium name="The Broad Institute Genome Sequencing Center for Infectious Disease"/>
            <person name="Wu L."/>
            <person name="Ma J."/>
        </authorList>
    </citation>
    <scope>NUCLEOTIDE SEQUENCE [LARGE SCALE GENOMIC DNA]</scope>
    <source>
        <strain evidence="3">CGMCC 4.7152</strain>
    </source>
</reference>
<dbReference type="SMART" id="SM00824">
    <property type="entry name" value="PKS_TE"/>
    <property type="match status" value="1"/>
</dbReference>
<gene>
    <name evidence="2" type="ORF">ACFPIJ_33380</name>
</gene>
<organism evidence="2 3">
    <name type="scientific">Dactylosporangium cerinum</name>
    <dbReference type="NCBI Taxonomy" id="1434730"/>
    <lineage>
        <taxon>Bacteria</taxon>
        <taxon>Bacillati</taxon>
        <taxon>Actinomycetota</taxon>
        <taxon>Actinomycetes</taxon>
        <taxon>Micromonosporales</taxon>
        <taxon>Micromonosporaceae</taxon>
        <taxon>Dactylosporangium</taxon>
    </lineage>
</organism>
<dbReference type="Pfam" id="PF00975">
    <property type="entry name" value="Thioesterase"/>
    <property type="match status" value="1"/>
</dbReference>
<keyword evidence="3" id="KW-1185">Reference proteome</keyword>
<dbReference type="SUPFAM" id="SSF53474">
    <property type="entry name" value="alpha/beta-Hydrolases"/>
    <property type="match status" value="1"/>
</dbReference>
<name>A0ABV9W337_9ACTN</name>
<proteinExistence type="predicted"/>
<sequence>MNAAAPVSARLHVTLGGDAGPVRSVLLHPAGGGITPYLQLGLHLSRRGPVAAIRADGLMPGELPQHDVKAMVEAYAPLLAAPGRPDLLIGWSLGGVLAWELAARLAADGPAPAVVLIDSATRADPAPGGRLSELKQQVLLSATSALGTVAADEVVATVDAHVEAVARHRVTVRHDGPALLLACGEEEVTERLGDWTGLGAQLRVERLPGGHFDVFSAQTLPVLLRHLDRFLDDTFEPGGRR</sequence>
<dbReference type="InterPro" id="IPR020802">
    <property type="entry name" value="TesA-like"/>
</dbReference>
<comment type="caution">
    <text evidence="2">The sequence shown here is derived from an EMBL/GenBank/DDBJ whole genome shotgun (WGS) entry which is preliminary data.</text>
</comment>
<keyword evidence="2" id="KW-0378">Hydrolase</keyword>
<evidence type="ECO:0000313" key="3">
    <source>
        <dbReference type="Proteomes" id="UP001595912"/>
    </source>
</evidence>
<dbReference type="Gene3D" id="3.40.50.1820">
    <property type="entry name" value="alpha/beta hydrolase"/>
    <property type="match status" value="1"/>
</dbReference>
<accession>A0ABV9W337</accession>
<dbReference type="InterPro" id="IPR029058">
    <property type="entry name" value="AB_hydrolase_fold"/>
</dbReference>
<dbReference type="RefSeq" id="WP_380121045.1">
    <property type="nucleotide sequence ID" value="NZ_JBHSIU010000042.1"/>
</dbReference>
<dbReference type="EMBL" id="JBHSIU010000042">
    <property type="protein sequence ID" value="MFC5002707.1"/>
    <property type="molecule type" value="Genomic_DNA"/>
</dbReference>
<protein>
    <submittedName>
        <fullName evidence="2">Alpha/beta fold hydrolase</fullName>
    </submittedName>
</protein>
<feature type="domain" description="Thioesterase TesA-like" evidence="1">
    <location>
        <begin position="25"/>
        <end position="227"/>
    </location>
</feature>
<dbReference type="GO" id="GO:0016787">
    <property type="term" value="F:hydrolase activity"/>
    <property type="evidence" value="ECO:0007669"/>
    <property type="project" value="UniProtKB-KW"/>
</dbReference>
<evidence type="ECO:0000259" key="1">
    <source>
        <dbReference type="SMART" id="SM00824"/>
    </source>
</evidence>
<dbReference type="InterPro" id="IPR001031">
    <property type="entry name" value="Thioesterase"/>
</dbReference>
<evidence type="ECO:0000313" key="2">
    <source>
        <dbReference type="EMBL" id="MFC5002707.1"/>
    </source>
</evidence>